<evidence type="ECO:0000313" key="1">
    <source>
        <dbReference type="EMBL" id="TYR32727.1"/>
    </source>
</evidence>
<protein>
    <submittedName>
        <fullName evidence="1">Biliverdin-producing heme oxygenase</fullName>
    </submittedName>
</protein>
<reference evidence="1 2" key="2">
    <citation type="submission" date="2019-09" db="EMBL/GenBank/DDBJ databases">
        <title>Mesorhizobium sp. MaA-C15 isolated from Microcystis aeruginosa.</title>
        <authorList>
            <person name="Jeong S.E."/>
            <person name="Jin H.M."/>
            <person name="Jeon C.O."/>
        </authorList>
    </citation>
    <scope>NUCLEOTIDE SEQUENCE [LARGE SCALE GENOMIC DNA]</scope>
    <source>
        <strain evidence="1 2">MaA-C15</strain>
    </source>
</reference>
<gene>
    <name evidence="1" type="ORF">FY036_09480</name>
</gene>
<keyword evidence="2" id="KW-1185">Reference proteome</keyword>
<evidence type="ECO:0000313" key="2">
    <source>
        <dbReference type="Proteomes" id="UP000323258"/>
    </source>
</evidence>
<sequence>MNDVSLRSALRAHTSHIHEQLDAATPAFADKTAYVDFLSKTLRFRAAMELVLARCPIWEPDTLVVDLERDLVDLGVARRDANAEPPHFSGLSAQLGALYVVEGASVGARVLFARAAALGMSESFGARALARQAQDRQRWKRFVSVLDEAQGVDFEAAKSAAQRAFEFAYRIYSEPVFESA</sequence>
<reference evidence="1 2" key="1">
    <citation type="submission" date="2019-08" db="EMBL/GenBank/DDBJ databases">
        <authorList>
            <person name="Seo Y.L."/>
        </authorList>
    </citation>
    <scope>NUCLEOTIDE SEQUENCE [LARGE SCALE GENOMIC DNA]</scope>
    <source>
        <strain evidence="1 2">MaA-C15</strain>
    </source>
</reference>
<dbReference type="AlphaFoldDB" id="A0A5D4GWQ2"/>
<organism evidence="1 2">
    <name type="scientific">Neoaquamicrobium microcysteis</name>
    <dbReference type="NCBI Taxonomy" id="2682781"/>
    <lineage>
        <taxon>Bacteria</taxon>
        <taxon>Pseudomonadati</taxon>
        <taxon>Pseudomonadota</taxon>
        <taxon>Alphaproteobacteria</taxon>
        <taxon>Hyphomicrobiales</taxon>
        <taxon>Phyllobacteriaceae</taxon>
        <taxon>Neoaquamicrobium</taxon>
    </lineage>
</organism>
<dbReference type="EMBL" id="VSZS01000061">
    <property type="protein sequence ID" value="TYR32727.1"/>
    <property type="molecule type" value="Genomic_DNA"/>
</dbReference>
<dbReference type="InterPro" id="IPR016084">
    <property type="entry name" value="Haem_Oase-like_multi-hlx"/>
</dbReference>
<dbReference type="Gene3D" id="1.20.910.10">
    <property type="entry name" value="Heme oxygenase-like"/>
    <property type="match status" value="1"/>
</dbReference>
<name>A0A5D4GWQ2_9HYPH</name>
<dbReference type="OrthoDB" id="9149607at2"/>
<proteinExistence type="predicted"/>
<comment type="caution">
    <text evidence="1">The sequence shown here is derived from an EMBL/GenBank/DDBJ whole genome shotgun (WGS) entry which is preliminary data.</text>
</comment>
<dbReference type="RefSeq" id="WP_148914491.1">
    <property type="nucleotide sequence ID" value="NZ_VSZS01000061.1"/>
</dbReference>
<accession>A0A5D4GWQ2</accession>
<dbReference type="CDD" id="cd19166">
    <property type="entry name" value="HemeO-bac"/>
    <property type="match status" value="1"/>
</dbReference>
<dbReference type="Proteomes" id="UP000323258">
    <property type="component" value="Unassembled WGS sequence"/>
</dbReference>
<dbReference type="SUPFAM" id="SSF48613">
    <property type="entry name" value="Heme oxygenase-like"/>
    <property type="match status" value="1"/>
</dbReference>